<organism evidence="11 12">
    <name type="scientific">Aquabacterium commune</name>
    <dbReference type="NCBI Taxonomy" id="70586"/>
    <lineage>
        <taxon>Bacteria</taxon>
        <taxon>Pseudomonadati</taxon>
        <taxon>Pseudomonadota</taxon>
        <taxon>Betaproteobacteria</taxon>
        <taxon>Burkholderiales</taxon>
        <taxon>Aquabacterium</taxon>
    </lineage>
</organism>
<reference evidence="11 12" key="1">
    <citation type="submission" date="2019-03" db="EMBL/GenBank/DDBJ databases">
        <title>Genomic Encyclopedia of Type Strains, Phase IV (KMG-IV): sequencing the most valuable type-strain genomes for metagenomic binning, comparative biology and taxonomic classification.</title>
        <authorList>
            <person name="Goeker M."/>
        </authorList>
    </citation>
    <scope>NUCLEOTIDE SEQUENCE [LARGE SCALE GENOMIC DNA]</scope>
    <source>
        <strain evidence="11 12">DSM 11901</strain>
    </source>
</reference>
<evidence type="ECO:0000256" key="10">
    <source>
        <dbReference type="ARBA" id="ARBA00023136"/>
    </source>
</evidence>
<dbReference type="Pfam" id="PF00743">
    <property type="entry name" value="FMO-like"/>
    <property type="match status" value="1"/>
</dbReference>
<dbReference type="GO" id="GO:0050660">
    <property type="term" value="F:flavin adenine dinucleotide binding"/>
    <property type="evidence" value="ECO:0007669"/>
    <property type="project" value="InterPro"/>
</dbReference>
<gene>
    <name evidence="11" type="ORF">EV672_105222</name>
</gene>
<dbReference type="GO" id="GO:0050661">
    <property type="term" value="F:NADP binding"/>
    <property type="evidence" value="ECO:0007669"/>
    <property type="project" value="InterPro"/>
</dbReference>
<dbReference type="GO" id="GO:0005886">
    <property type="term" value="C:plasma membrane"/>
    <property type="evidence" value="ECO:0007669"/>
    <property type="project" value="UniProtKB-SubCell"/>
</dbReference>
<evidence type="ECO:0000256" key="8">
    <source>
        <dbReference type="ARBA" id="ARBA00023002"/>
    </source>
</evidence>
<dbReference type="GO" id="GO:0004499">
    <property type="term" value="F:N,N-dimethylaniline monooxygenase activity"/>
    <property type="evidence" value="ECO:0007669"/>
    <property type="project" value="InterPro"/>
</dbReference>
<evidence type="ECO:0000313" key="11">
    <source>
        <dbReference type="EMBL" id="TDP83035.1"/>
    </source>
</evidence>
<sequence>MSEHFDVVIVGAGLSGIGAARHLKTQCPGKTFAILEGRDTIGGTWDLFRYPGIRSDSDMYTLGYNFKPWTEPQVIADGDRIRNYIRETSRENGIDSHIRYGSKVVSADWNSETAAWTLTVQKKSGETQQVSCNWLMMCSGYYNYEEGFTPDFPGRNDFKGQVIHPQFWPEKLDYSGKRVVVIGSGATAITLIPSMTDKAQHVTMLQRTPSYVISVPQFDPMVRVLLKFLPEMTVYKMSRARNNFITQLIFKLSRKYPNAVRKFLLKQVKVQVGPNFDMKHFTPPYNPWDQRLCAVPNGDMFKVLKKGKASVVTDHIDRFTDKGILLKSGQTLEADIIVTATGLNLRLFGGMTMSVDGKAIQMNEHISYKGLMFSDIPNFSNTLGYTNASWTLKADLIAEYVCRLLKHMDKTGTRIAVAERNDPNVKPAPLLDMSSGYVARAEAHLPKGADRAPWKLYQNYAMDMDQLHNGKLEDGVMTFRKPSAAQRKAA</sequence>
<proteinExistence type="inferred from homology"/>
<keyword evidence="10" id="KW-0472">Membrane</keyword>
<keyword evidence="9" id="KW-0503">Monooxygenase</keyword>
<dbReference type="PANTHER" id="PTHR43872">
    <property type="entry name" value="MONOOXYGENASE, PUTATIVE (AFU_ORTHOLOGUE AFUA_8G02570)-RELATED"/>
    <property type="match status" value="1"/>
</dbReference>
<dbReference type="Proteomes" id="UP000294593">
    <property type="component" value="Unassembled WGS sequence"/>
</dbReference>
<dbReference type="SUPFAM" id="SSF51905">
    <property type="entry name" value="FAD/NAD(P)-binding domain"/>
    <property type="match status" value="1"/>
</dbReference>
<dbReference type="OrthoDB" id="9766402at2"/>
<name>A0A4R6RAT6_9BURK</name>
<comment type="similarity">
    <text evidence="3">Belongs to the FAD-binding monooxygenase family.</text>
</comment>
<evidence type="ECO:0000256" key="9">
    <source>
        <dbReference type="ARBA" id="ARBA00023033"/>
    </source>
</evidence>
<dbReference type="FunFam" id="3.50.50.60:FF:000228">
    <property type="entry name" value="FAD-containing monooxygenase EthA"/>
    <property type="match status" value="1"/>
</dbReference>
<keyword evidence="6" id="KW-0274">FAD</keyword>
<dbReference type="AlphaFoldDB" id="A0A4R6RAT6"/>
<keyword evidence="5" id="KW-0285">Flavoprotein</keyword>
<keyword evidence="7" id="KW-0521">NADP</keyword>
<comment type="caution">
    <text evidence="11">The sequence shown here is derived from an EMBL/GenBank/DDBJ whole genome shotgun (WGS) entry which is preliminary data.</text>
</comment>
<dbReference type="EMBL" id="SNXW01000005">
    <property type="protein sequence ID" value="TDP83035.1"/>
    <property type="molecule type" value="Genomic_DNA"/>
</dbReference>
<evidence type="ECO:0000256" key="2">
    <source>
        <dbReference type="ARBA" id="ARBA00004236"/>
    </source>
</evidence>
<keyword evidence="8" id="KW-0560">Oxidoreductase</keyword>
<accession>A0A4R6RAT6</accession>
<comment type="subcellular location">
    <subcellularLocation>
        <location evidence="2">Cell membrane</location>
    </subcellularLocation>
</comment>
<evidence type="ECO:0000256" key="7">
    <source>
        <dbReference type="ARBA" id="ARBA00022857"/>
    </source>
</evidence>
<evidence type="ECO:0000256" key="4">
    <source>
        <dbReference type="ARBA" id="ARBA00022475"/>
    </source>
</evidence>
<dbReference type="Pfam" id="PF13450">
    <property type="entry name" value="NAD_binding_8"/>
    <property type="match status" value="1"/>
</dbReference>
<evidence type="ECO:0000256" key="5">
    <source>
        <dbReference type="ARBA" id="ARBA00022630"/>
    </source>
</evidence>
<evidence type="ECO:0000256" key="1">
    <source>
        <dbReference type="ARBA" id="ARBA00001974"/>
    </source>
</evidence>
<keyword evidence="4" id="KW-1003">Cell membrane</keyword>
<dbReference type="FunFam" id="3.50.50.60:FF:000213">
    <property type="entry name" value="FAD-containing monooxygenase EthA"/>
    <property type="match status" value="1"/>
</dbReference>
<evidence type="ECO:0000313" key="12">
    <source>
        <dbReference type="Proteomes" id="UP000294593"/>
    </source>
</evidence>
<evidence type="ECO:0000256" key="3">
    <source>
        <dbReference type="ARBA" id="ARBA00010139"/>
    </source>
</evidence>
<evidence type="ECO:0000256" key="6">
    <source>
        <dbReference type="ARBA" id="ARBA00022827"/>
    </source>
</evidence>
<dbReference type="RefSeq" id="WP_133609088.1">
    <property type="nucleotide sequence ID" value="NZ_SNXW01000005.1"/>
</dbReference>
<comment type="cofactor">
    <cofactor evidence="1">
        <name>FAD</name>
        <dbReference type="ChEBI" id="CHEBI:57692"/>
    </cofactor>
</comment>
<dbReference type="PANTHER" id="PTHR43872:SF1">
    <property type="entry name" value="MONOOXYGENASE, PUTATIVE (AFU_ORTHOLOGUE AFUA_8G02570)-RELATED"/>
    <property type="match status" value="1"/>
</dbReference>
<keyword evidence="12" id="KW-1185">Reference proteome</keyword>
<dbReference type="InterPro" id="IPR051820">
    <property type="entry name" value="FAD-binding_MO"/>
</dbReference>
<dbReference type="InterPro" id="IPR036188">
    <property type="entry name" value="FAD/NAD-bd_sf"/>
</dbReference>
<dbReference type="Gene3D" id="3.50.50.60">
    <property type="entry name" value="FAD/NAD(P)-binding domain"/>
    <property type="match status" value="3"/>
</dbReference>
<dbReference type="InterPro" id="IPR020946">
    <property type="entry name" value="Flavin_mOase-like"/>
</dbReference>
<protein>
    <submittedName>
        <fullName evidence="11">Cation diffusion facilitator CzcD-associated flavoprotein CzcO</fullName>
    </submittedName>
</protein>